<reference evidence="3" key="1">
    <citation type="submission" date="2016-12" db="EMBL/GenBank/DDBJ databases">
        <authorList>
            <person name="Meng X."/>
        </authorList>
    </citation>
    <scope>NUCLEOTIDE SEQUENCE [LARGE SCALE GENOMIC DNA]</scope>
    <source>
        <strain evidence="3">DSM 19116</strain>
    </source>
</reference>
<proteinExistence type="predicted"/>
<dbReference type="InterPro" id="IPR036628">
    <property type="entry name" value="Clp_N_dom_sf"/>
</dbReference>
<protein>
    <recommendedName>
        <fullName evidence="1">Clp R domain-containing protein</fullName>
    </recommendedName>
</protein>
<dbReference type="OrthoDB" id="3428089at2"/>
<feature type="domain" description="Clp R" evidence="1">
    <location>
        <begin position="17"/>
        <end position="71"/>
    </location>
</feature>
<name>A0A1Q5Q531_9ACTO</name>
<keyword evidence="3" id="KW-1185">Reference proteome</keyword>
<dbReference type="Pfam" id="PF02861">
    <property type="entry name" value="Clp_N"/>
    <property type="match status" value="1"/>
</dbReference>
<sequence length="131" mass="13733">MTKNTTALAAVHTLSLAAIEEASRRGEHAVGVEHLFLALVLNGQAAGQTLRSFGITLELARAAVDAQHADQLSLLGIHTQMPAPGPVTIHKTSGYEWSPGALEVIKRAGKGEARGATPPTCSANCWWSQVA</sequence>
<dbReference type="Gene3D" id="1.10.1780.10">
    <property type="entry name" value="Clp, N-terminal domain"/>
    <property type="match status" value="1"/>
</dbReference>
<dbReference type="EMBL" id="MQVR01000004">
    <property type="protein sequence ID" value="OKL54937.1"/>
    <property type="molecule type" value="Genomic_DNA"/>
</dbReference>
<evidence type="ECO:0000313" key="3">
    <source>
        <dbReference type="Proteomes" id="UP000185628"/>
    </source>
</evidence>
<accession>A0A1Q5Q531</accession>
<dbReference type="RefSeq" id="WP_073715595.1">
    <property type="nucleotide sequence ID" value="NZ_MQVR01000004.1"/>
</dbReference>
<gene>
    <name evidence="2" type="ORF">BSZ39_01280</name>
</gene>
<dbReference type="Proteomes" id="UP000185628">
    <property type="component" value="Unassembled WGS sequence"/>
</dbReference>
<organism evidence="2 3">
    <name type="scientific">Bowdeniella nasicola</name>
    <dbReference type="NCBI Taxonomy" id="208480"/>
    <lineage>
        <taxon>Bacteria</taxon>
        <taxon>Bacillati</taxon>
        <taxon>Actinomycetota</taxon>
        <taxon>Actinomycetes</taxon>
        <taxon>Actinomycetales</taxon>
        <taxon>Actinomycetaceae</taxon>
        <taxon>Bowdeniella</taxon>
    </lineage>
</organism>
<dbReference type="InterPro" id="IPR004176">
    <property type="entry name" value="Clp_R_N"/>
</dbReference>
<comment type="caution">
    <text evidence="2">The sequence shown here is derived from an EMBL/GenBank/DDBJ whole genome shotgun (WGS) entry which is preliminary data.</text>
</comment>
<evidence type="ECO:0000313" key="2">
    <source>
        <dbReference type="EMBL" id="OKL54937.1"/>
    </source>
</evidence>
<dbReference type="SUPFAM" id="SSF81923">
    <property type="entry name" value="Double Clp-N motif"/>
    <property type="match status" value="1"/>
</dbReference>
<dbReference type="AlphaFoldDB" id="A0A1Q5Q531"/>
<evidence type="ECO:0000259" key="1">
    <source>
        <dbReference type="Pfam" id="PF02861"/>
    </source>
</evidence>